<dbReference type="Pfam" id="PF10057">
    <property type="entry name" value="MpsC"/>
    <property type="match status" value="2"/>
</dbReference>
<reference evidence="2" key="1">
    <citation type="submission" date="2022-08" db="EMBL/GenBank/DDBJ databases">
        <title>The genomic sequence of strain Paenibacillus sp. SCIV0701.</title>
        <authorList>
            <person name="Zhao H."/>
        </authorList>
    </citation>
    <scope>NUCLEOTIDE SEQUENCE</scope>
    <source>
        <strain evidence="2">SCIV0701</strain>
    </source>
</reference>
<feature type="domain" description="Na+-translocating membrane potential-generating system MpsC" evidence="1">
    <location>
        <begin position="135"/>
        <end position="231"/>
    </location>
</feature>
<proteinExistence type="predicted"/>
<keyword evidence="3" id="KW-1185">Reference proteome</keyword>
<dbReference type="Proteomes" id="UP001141950">
    <property type="component" value="Unassembled WGS sequence"/>
</dbReference>
<evidence type="ECO:0000259" key="1">
    <source>
        <dbReference type="Pfam" id="PF10057"/>
    </source>
</evidence>
<comment type="caution">
    <text evidence="2">The sequence shown here is derived from an EMBL/GenBank/DDBJ whole genome shotgun (WGS) entry which is preliminary data.</text>
</comment>
<dbReference type="EMBL" id="JANIPJ010000026">
    <property type="protein sequence ID" value="MCR2807383.1"/>
    <property type="molecule type" value="Genomic_DNA"/>
</dbReference>
<sequence length="234" mass="26797">MLLELDRKAEIELASHAGRVLRESLGKGPQFIHVSIRRPFVVFYMRGLLSPTEKILLEQDQVFSVQHTRDLLMKTLIPELKAYTSLIAGMNLQEFYYDWGLHNQSAVFVGIESDDGRYESLSGETFTGKQALEQEIAHISQLVQKAPEGIYSCMLNERTLLVVRNGILISIEKELIRLGYEGNLKIAKRNLEKQHLHNNGHFESMLKARVIDAYADWDFQLDKSVIVFILNPKP</sequence>
<accession>A0A9X2SD20</accession>
<name>A0A9X2SD20_9BACL</name>
<organism evidence="2 3">
    <name type="scientific">Paenibacillus soyae</name>
    <dbReference type="NCBI Taxonomy" id="2969249"/>
    <lineage>
        <taxon>Bacteria</taxon>
        <taxon>Bacillati</taxon>
        <taxon>Bacillota</taxon>
        <taxon>Bacilli</taxon>
        <taxon>Bacillales</taxon>
        <taxon>Paenibacillaceae</taxon>
        <taxon>Paenibacillus</taxon>
    </lineage>
</organism>
<evidence type="ECO:0000313" key="3">
    <source>
        <dbReference type="Proteomes" id="UP001141950"/>
    </source>
</evidence>
<feature type="domain" description="Na+-translocating membrane potential-generating system MpsC" evidence="1">
    <location>
        <begin position="9"/>
        <end position="109"/>
    </location>
</feature>
<protein>
    <submittedName>
        <fullName evidence="2">DUF2294 domain-containing protein</fullName>
    </submittedName>
</protein>
<evidence type="ECO:0000313" key="2">
    <source>
        <dbReference type="EMBL" id="MCR2807383.1"/>
    </source>
</evidence>
<gene>
    <name evidence="2" type="ORF">NQZ67_26195</name>
</gene>
<dbReference type="InterPro" id="IPR018745">
    <property type="entry name" value="MpsC"/>
</dbReference>
<dbReference type="AlphaFoldDB" id="A0A9X2SD20"/>